<sequence>MTAKSIIVWRILDGKPGHENQTQGLVEALCDYVPVQSIEVPCQTFIKAASSLLWKSFPLFESPPDLIIGAGHRTHLSLLAARRRWKCPVIVLMKPDLPRHFFDMCIIPVHDKVKASASILITDGVLNRIKPDPNRVAGSGMLLIGGRSKHSHWSDQHVVNQIEKIINNSDVYFTIATSRRTPPSFVEAIKYRNMANLNIVLAEETGSDWLAQQLPQCEQAWVTEDSVSMVYEALSAGVACGVLQSSNKRPAKSSRVLTGLDRLKRENFILAFADWAKGATLEPAPELLAESSRCAKIIAEKWLIKN</sequence>
<dbReference type="AlphaFoldDB" id="A0A3B0Y856"/>
<proteinExistence type="predicted"/>
<dbReference type="InterPro" id="IPR009367">
    <property type="entry name" value="Elm1-like"/>
</dbReference>
<dbReference type="Pfam" id="PF06258">
    <property type="entry name" value="Mito_fiss_Elm1"/>
    <property type="match status" value="1"/>
</dbReference>
<dbReference type="EMBL" id="UOFL01000116">
    <property type="protein sequence ID" value="VAW76975.1"/>
    <property type="molecule type" value="Genomic_DNA"/>
</dbReference>
<protein>
    <submittedName>
        <fullName evidence="1">DUF1022 domain-containing protein</fullName>
    </submittedName>
</protein>
<accession>A0A3B0Y856</accession>
<evidence type="ECO:0000313" key="1">
    <source>
        <dbReference type="EMBL" id="VAW76975.1"/>
    </source>
</evidence>
<gene>
    <name evidence="1" type="ORF">MNBD_GAMMA12-1109</name>
</gene>
<name>A0A3B0Y856_9ZZZZ</name>
<dbReference type="SUPFAM" id="SSF53756">
    <property type="entry name" value="UDP-Glycosyltransferase/glycogen phosphorylase"/>
    <property type="match status" value="1"/>
</dbReference>
<reference evidence="1" key="1">
    <citation type="submission" date="2018-06" db="EMBL/GenBank/DDBJ databases">
        <authorList>
            <person name="Zhirakovskaya E."/>
        </authorList>
    </citation>
    <scope>NUCLEOTIDE SEQUENCE</scope>
</reference>
<organism evidence="1">
    <name type="scientific">hydrothermal vent metagenome</name>
    <dbReference type="NCBI Taxonomy" id="652676"/>
    <lineage>
        <taxon>unclassified sequences</taxon>
        <taxon>metagenomes</taxon>
        <taxon>ecological metagenomes</taxon>
    </lineage>
</organism>